<name>A0ABP8LI75_9BURK</name>
<evidence type="ECO:0000256" key="1">
    <source>
        <dbReference type="SAM" id="Phobius"/>
    </source>
</evidence>
<proteinExistence type="predicted"/>
<reference evidence="3" key="1">
    <citation type="journal article" date="2019" name="Int. J. Syst. Evol. Microbiol.">
        <title>The Global Catalogue of Microorganisms (GCM) 10K type strain sequencing project: providing services to taxonomists for standard genome sequencing and annotation.</title>
        <authorList>
            <consortium name="The Broad Institute Genomics Platform"/>
            <consortium name="The Broad Institute Genome Sequencing Center for Infectious Disease"/>
            <person name="Wu L."/>
            <person name="Ma J."/>
        </authorList>
    </citation>
    <scope>NUCLEOTIDE SEQUENCE [LARGE SCALE GENOMIC DNA]</scope>
    <source>
        <strain evidence="3">JCM 31890</strain>
    </source>
</reference>
<evidence type="ECO:0000313" key="2">
    <source>
        <dbReference type="EMBL" id="GAA4429503.1"/>
    </source>
</evidence>
<keyword evidence="3" id="KW-1185">Reference proteome</keyword>
<keyword evidence="1" id="KW-0472">Membrane</keyword>
<sequence length="72" mass="7797">MNKIGIGIGLTAISIGLALMVSGQRMCRTSCWVDDVFKLLLPKDYEFLAGGMPSLLIGIAIVAHAIWKRPKP</sequence>
<evidence type="ECO:0000313" key="3">
    <source>
        <dbReference type="Proteomes" id="UP001501788"/>
    </source>
</evidence>
<feature type="transmembrane region" description="Helical" evidence="1">
    <location>
        <begin position="47"/>
        <end position="67"/>
    </location>
</feature>
<dbReference type="Proteomes" id="UP001501788">
    <property type="component" value="Unassembled WGS sequence"/>
</dbReference>
<comment type="caution">
    <text evidence="2">The sequence shown here is derived from an EMBL/GenBank/DDBJ whole genome shotgun (WGS) entry which is preliminary data.</text>
</comment>
<protein>
    <submittedName>
        <fullName evidence="2">Uncharacterized protein</fullName>
    </submittedName>
</protein>
<keyword evidence="1" id="KW-0812">Transmembrane</keyword>
<gene>
    <name evidence="2" type="ORF">GCM10023090_29630</name>
</gene>
<dbReference type="EMBL" id="BAABEX010000030">
    <property type="protein sequence ID" value="GAA4429503.1"/>
    <property type="molecule type" value="Genomic_DNA"/>
</dbReference>
<keyword evidence="1" id="KW-1133">Transmembrane helix</keyword>
<accession>A0ABP8LI75</accession>
<organism evidence="2 3">
    <name type="scientific">Acidovorax lacteus</name>
    <dbReference type="NCBI Taxonomy" id="1924988"/>
    <lineage>
        <taxon>Bacteria</taxon>
        <taxon>Pseudomonadati</taxon>
        <taxon>Pseudomonadota</taxon>
        <taxon>Betaproteobacteria</taxon>
        <taxon>Burkholderiales</taxon>
        <taxon>Comamonadaceae</taxon>
        <taxon>Acidovorax</taxon>
    </lineage>
</organism>